<feature type="region of interest" description="Disordered" evidence="6">
    <location>
        <begin position="1206"/>
        <end position="1225"/>
    </location>
</feature>
<dbReference type="InterPro" id="IPR020806">
    <property type="entry name" value="PKS_PP-bd"/>
</dbReference>
<dbReference type="InterPro" id="IPR020807">
    <property type="entry name" value="PKS_DH"/>
</dbReference>
<dbReference type="Gene3D" id="3.30.70.3290">
    <property type="match status" value="1"/>
</dbReference>
<dbReference type="Pfam" id="PF16197">
    <property type="entry name" value="KAsynt_C_assoc"/>
    <property type="match status" value="1"/>
</dbReference>
<dbReference type="Pfam" id="PF14765">
    <property type="entry name" value="PS-DH"/>
    <property type="match status" value="1"/>
</dbReference>
<dbReference type="SMART" id="SM00823">
    <property type="entry name" value="PKS_PP"/>
    <property type="match status" value="2"/>
</dbReference>
<dbReference type="InterPro" id="IPR001227">
    <property type="entry name" value="Ac_transferase_dom_sf"/>
</dbReference>
<dbReference type="PROSITE" id="PS50075">
    <property type="entry name" value="CARRIER"/>
    <property type="match status" value="2"/>
</dbReference>
<feature type="region of interest" description="N-terminal hotdog fold" evidence="5">
    <location>
        <begin position="1"/>
        <end position="77"/>
    </location>
</feature>
<dbReference type="Gene3D" id="6.10.140.1830">
    <property type="match status" value="1"/>
</dbReference>
<dbReference type="PROSITE" id="PS00012">
    <property type="entry name" value="PHOSPHOPANTETHEINE"/>
    <property type="match status" value="2"/>
</dbReference>
<evidence type="ECO:0000256" key="6">
    <source>
        <dbReference type="SAM" id="MobiDB-lite"/>
    </source>
</evidence>
<reference evidence="10 11" key="1">
    <citation type="submission" date="2019-12" db="EMBL/GenBank/DDBJ databases">
        <title>Whole genome sequencing of endophytic Actinobacterium Micromonospora sp. MPMI6T.</title>
        <authorList>
            <person name="Evv R."/>
            <person name="Podile A.R."/>
        </authorList>
    </citation>
    <scope>NUCLEOTIDE SEQUENCE [LARGE SCALE GENOMIC DNA]</scope>
    <source>
        <strain evidence="10 11">MPMI6</strain>
    </source>
</reference>
<dbReference type="InterPro" id="IPR014043">
    <property type="entry name" value="Acyl_transferase_dom"/>
</dbReference>
<dbReference type="InterPro" id="IPR050091">
    <property type="entry name" value="PKS_NRPS_Biosynth_Enz"/>
</dbReference>
<dbReference type="InterPro" id="IPR014031">
    <property type="entry name" value="Ketoacyl_synth_C"/>
</dbReference>
<evidence type="ECO:0000256" key="1">
    <source>
        <dbReference type="ARBA" id="ARBA00022450"/>
    </source>
</evidence>
<keyword evidence="4" id="KW-0012">Acyltransferase</keyword>
<feature type="compositionally biased region" description="Polar residues" evidence="6">
    <location>
        <begin position="378"/>
        <end position="389"/>
    </location>
</feature>
<protein>
    <submittedName>
        <fullName evidence="10">SDR family NAD(P)-dependent oxidoreductase</fullName>
    </submittedName>
</protein>
<evidence type="ECO:0000256" key="5">
    <source>
        <dbReference type="PROSITE-ProRule" id="PRU01363"/>
    </source>
</evidence>
<dbReference type="Pfam" id="PF02801">
    <property type="entry name" value="Ketoacyl-synt_C"/>
    <property type="match status" value="1"/>
</dbReference>
<dbReference type="InterPro" id="IPR055123">
    <property type="entry name" value="SpnB-like_Rossmann"/>
</dbReference>
<dbReference type="Gene3D" id="3.40.47.10">
    <property type="match status" value="1"/>
</dbReference>
<dbReference type="InterPro" id="IPR041618">
    <property type="entry name" value="PKS_DE"/>
</dbReference>
<dbReference type="PANTHER" id="PTHR43775">
    <property type="entry name" value="FATTY ACID SYNTHASE"/>
    <property type="match status" value="1"/>
</dbReference>
<dbReference type="SUPFAM" id="SSF52151">
    <property type="entry name" value="FabD/lysophospholipase-like"/>
    <property type="match status" value="1"/>
</dbReference>
<dbReference type="InterPro" id="IPR036736">
    <property type="entry name" value="ACP-like_sf"/>
</dbReference>
<comment type="caution">
    <text evidence="10">The sequence shown here is derived from an EMBL/GenBank/DDBJ whole genome shotgun (WGS) entry which is preliminary data.</text>
</comment>
<dbReference type="Pfam" id="PF00550">
    <property type="entry name" value="PP-binding"/>
    <property type="match status" value="2"/>
</dbReference>
<dbReference type="SMART" id="SM00827">
    <property type="entry name" value="PKS_AT"/>
    <property type="match status" value="1"/>
</dbReference>
<dbReference type="PROSITE" id="PS52019">
    <property type="entry name" value="PKS_MFAS_DH"/>
    <property type="match status" value="1"/>
</dbReference>
<evidence type="ECO:0000256" key="2">
    <source>
        <dbReference type="ARBA" id="ARBA00022553"/>
    </source>
</evidence>
<dbReference type="EMBL" id="WVUH01000165">
    <property type="protein sequence ID" value="MBO4208050.1"/>
    <property type="molecule type" value="Genomic_DNA"/>
</dbReference>
<comment type="caution">
    <text evidence="5">Lacks conserved residue(s) required for the propagation of feature annotation.</text>
</comment>
<feature type="region of interest" description="C-terminal hotdog fold" evidence="5">
    <location>
        <begin position="89"/>
        <end position="224"/>
    </location>
</feature>
<dbReference type="SMART" id="SM00825">
    <property type="entry name" value="PKS_KS"/>
    <property type="match status" value="1"/>
</dbReference>
<dbReference type="Pfam" id="PF22953">
    <property type="entry name" value="SpnB_Rossmann"/>
    <property type="match status" value="1"/>
</dbReference>
<dbReference type="Pfam" id="PF08659">
    <property type="entry name" value="KR"/>
    <property type="match status" value="1"/>
</dbReference>
<dbReference type="InterPro" id="IPR016035">
    <property type="entry name" value="Acyl_Trfase/lysoPLipase"/>
</dbReference>
<dbReference type="Gene3D" id="3.40.366.10">
    <property type="entry name" value="Malonyl-Coenzyme A Acyl Carrier Protein, domain 2"/>
    <property type="match status" value="1"/>
</dbReference>
<organism evidence="10 11">
    <name type="scientific">Micromonospora echinofusca</name>
    <dbReference type="NCBI Taxonomy" id="47858"/>
    <lineage>
        <taxon>Bacteria</taxon>
        <taxon>Bacillati</taxon>
        <taxon>Actinomycetota</taxon>
        <taxon>Actinomycetes</taxon>
        <taxon>Micromonosporales</taxon>
        <taxon>Micromonosporaceae</taxon>
        <taxon>Micromonospora</taxon>
    </lineage>
</organism>
<dbReference type="PANTHER" id="PTHR43775:SF51">
    <property type="entry name" value="INACTIVE PHENOLPHTHIOCEROL SYNTHESIS POLYKETIDE SYNTHASE TYPE I PKS1-RELATED"/>
    <property type="match status" value="1"/>
</dbReference>
<dbReference type="SUPFAM" id="SSF51735">
    <property type="entry name" value="NAD(P)-binding Rossmann-fold domains"/>
    <property type="match status" value="2"/>
</dbReference>
<dbReference type="CDD" id="cd08956">
    <property type="entry name" value="KR_3_FAS_SDR_x"/>
    <property type="match status" value="1"/>
</dbReference>
<evidence type="ECO:0000256" key="4">
    <source>
        <dbReference type="ARBA" id="ARBA00023315"/>
    </source>
</evidence>
<dbReference type="InterPro" id="IPR013968">
    <property type="entry name" value="PKS_KR"/>
</dbReference>
<dbReference type="Gene3D" id="1.10.1200.10">
    <property type="entry name" value="ACP-like"/>
    <property type="match status" value="2"/>
</dbReference>
<dbReference type="SUPFAM" id="SSF47336">
    <property type="entry name" value="ACP-like"/>
    <property type="match status" value="2"/>
</dbReference>
<dbReference type="Gene3D" id="3.10.129.110">
    <property type="entry name" value="Polyketide synthase dehydratase"/>
    <property type="match status" value="1"/>
</dbReference>
<dbReference type="SMART" id="SM00826">
    <property type="entry name" value="PKS_DH"/>
    <property type="match status" value="1"/>
</dbReference>
<dbReference type="InterPro" id="IPR049552">
    <property type="entry name" value="PKS_DH_N"/>
</dbReference>
<keyword evidence="11" id="KW-1185">Reference proteome</keyword>
<dbReference type="InterPro" id="IPR020841">
    <property type="entry name" value="PKS_Beta-ketoAc_synthase_dom"/>
</dbReference>
<keyword evidence="3" id="KW-0808">Transferase</keyword>
<dbReference type="SUPFAM" id="SSF53901">
    <property type="entry name" value="Thiolase-like"/>
    <property type="match status" value="1"/>
</dbReference>
<feature type="region of interest" description="Disordered" evidence="6">
    <location>
        <begin position="378"/>
        <end position="403"/>
    </location>
</feature>
<keyword evidence="2" id="KW-0597">Phosphoprotein</keyword>
<feature type="domain" description="Carrier" evidence="7">
    <location>
        <begin position="1766"/>
        <end position="1842"/>
    </location>
</feature>
<dbReference type="InterPro" id="IPR042104">
    <property type="entry name" value="PKS_dehydratase_sf"/>
</dbReference>
<dbReference type="Pfam" id="PF18369">
    <property type="entry name" value="PKS_DE"/>
    <property type="match status" value="1"/>
</dbReference>
<sequence>ELALHAGHRVGCDTLDELTLQAPLVLPATGAVHVQITVGEADAQGCRPLHVYSCPEGDQAEWTRHATGVLTPATSTVPAELTAWPPAGAEPVDVDTLYPTMSGLGLGYGPVFQGVRSVWRAGDDILAEVELPEGTSADGFGLHPALLDAALHGLALAGTDDGAAHLPFAFAGVTLHATGATTLRVRLTLVDADTVRVLATDPTGAPVATVDSLLLRAFSADQLRPAAGSPNFLYQVQWTGTSAGDTTSDTSTGPEPVVFTLPAGTGDTVADTHGAVHEALATLQQFLTDERYTDSRLVVVTRGAVAVSPDEQVTDLAGAAVRGLLRSAQAEHPDRMVLLDLAGTAEVEPVLPAVLAAGEPDLAVRDGRLLAPRLTRFTEPSTDTGSTGANVEPPIEADNGPTGWRTDGTALVTGGTSGLGALVARHLVAAHGVRRIVLLSRRGVAAPGATDLLAELTGLGADVSVAACDVADRTALAEVVAGVPDLTTVVHVAGVLDDGVVDALTPDRVDRVLGPKVDAAWHLHELTRDRDLTAFVLFSSAAGVLGNAGQGSYAAANAFLDALAAVRRSAGLPAVSLAWGPWQQGMVDGLRDVDSRRMAGTGFGAFTGAEGLALLDATVTAPVAALVPVKLELGVLARRADADEPPHLLRGLVRSSSRRAAARSAGGSGLVRTLAGRTPAERAQAVLDLVRAEVASVLQYGTATAIEPGRAFKDFGFDSLTAVELRNRLGRATGLRLPATLVFDYPSPAELAAHLHAELFDGRVEPTPVVPTRSASDEPIAIIGMACRYPGGVTDPEQLWTLLAAERDAIGPFPTDRGWDVERLYDPDPEAAGKSYVNSSGFLYDAAEFDAAFFGISPREATAMDPQQRLLLETSWEAIEDAGIDPVTLRGSQTGVFAGSMYHDYATGLPSVPEGVEGFLGTGTSGSVVSGRVSYALGLEGAAVTVDTACSSSLVSIHLAAQALRQGECALALAGGATVMATPTSFVEFSRQRALAPDGRCKPFAAAADGTTWSEGAGVLLLERLSDAQQNGHRVLAVIRGSATNQDGASNGLTAPNGPSQQRVIRAALANAGLAATDVDVVEAHGTGTPLGDPIEAQAVLSVYGRDRAADRPVFMGSLKSNLGHTQAAAGVGGVIKMVQALRHGMLPRTLHVDRPTPHVDWTVGAVELLTEARPWRRGDRPRRAAVSSFGFSGTNAHLVLEEAPATPAPAAPDPGSPATPVPAADSGCAAPVPVLLSGRTREALAAQADRLRAYLTGQPEPALTDLAFSLATTRSAFDHRAVLLATGGDDLLRALTTVATGGTTDSVVTGRTTTGGLALLFTGQGAQRAGMGRALYETFPAFAKAFDAVCAELDAHLDRPLREVVFAEPDSPEAALLDRTGWTQPALFAVEVALYRLVEAWGVRPDHVLGHSIGEIAAAHAAGVLTLADAARLTAARGRLMQALPAGGAMVSLRATEAEVLPLLAGREDQVSVAAVNGPESVVVSGAEAAVAEVAAHFRELGRKTKQLTVSHAFHSPLMAPMLDEFRTVAEQVRYHPPQVPLVSTVTGRVWPVGEEPPGAGYWVEQVRAAVRFADGVAALHAAGATTFLEIGPDGILTALGEGCLTGAKDVVLVAASRRDRDEPETLVRALGVLHTRGVAVDWSAFFPGARRVPLPTYAFQRQRYWLESGNLWEAGATAAEAEFWAAVDRGDADEVTRSLQLDEAQQEALRTLLPALARWRRPEPTVGAEAVPTDAPATGEEAQEGMDPRLAEALAAAPRSEWVGILTEMIRGQMAVTLGHDDPAGIEVDADFMDLGFNSLTSVELRKRVSIITGLENLPIALIYDYPTAEEMAEFLRDELIAAQEDDEDDDDDF</sequence>
<dbReference type="Pfam" id="PF00698">
    <property type="entry name" value="Acyl_transf_1"/>
    <property type="match status" value="1"/>
</dbReference>
<evidence type="ECO:0000259" key="8">
    <source>
        <dbReference type="PROSITE" id="PS52004"/>
    </source>
</evidence>
<evidence type="ECO:0000259" key="7">
    <source>
        <dbReference type="PROSITE" id="PS50075"/>
    </source>
</evidence>
<evidence type="ECO:0000313" key="11">
    <source>
        <dbReference type="Proteomes" id="UP000823521"/>
    </source>
</evidence>
<name>A0ABS3VU67_MICEH</name>
<feature type="compositionally biased region" description="Pro residues" evidence="6">
    <location>
        <begin position="1207"/>
        <end position="1221"/>
    </location>
</feature>
<feature type="non-terminal residue" evidence="10">
    <location>
        <position position="1"/>
    </location>
</feature>
<accession>A0ABS3VU67</accession>
<dbReference type="SUPFAM" id="SSF55048">
    <property type="entry name" value="Probable ACP-binding domain of malonyl-CoA ACP transacylase"/>
    <property type="match status" value="1"/>
</dbReference>
<dbReference type="InterPro" id="IPR057326">
    <property type="entry name" value="KR_dom"/>
</dbReference>
<feature type="domain" description="Ketosynthase family 3 (KS3)" evidence="8">
    <location>
        <begin position="777"/>
        <end position="1203"/>
    </location>
</feature>
<dbReference type="InterPro" id="IPR009081">
    <property type="entry name" value="PP-bd_ACP"/>
</dbReference>
<proteinExistence type="predicted"/>
<dbReference type="InterPro" id="IPR016039">
    <property type="entry name" value="Thiolase-like"/>
</dbReference>
<feature type="domain" description="PKS/mFAS DH" evidence="9">
    <location>
        <begin position="1"/>
        <end position="224"/>
    </location>
</feature>
<dbReference type="InterPro" id="IPR006162">
    <property type="entry name" value="Ppantetheine_attach_site"/>
</dbReference>
<evidence type="ECO:0000313" key="10">
    <source>
        <dbReference type="EMBL" id="MBO4208050.1"/>
    </source>
</evidence>
<dbReference type="InterPro" id="IPR014030">
    <property type="entry name" value="Ketoacyl_synth_N"/>
</dbReference>
<dbReference type="Pfam" id="PF00109">
    <property type="entry name" value="ketoacyl-synt"/>
    <property type="match status" value="1"/>
</dbReference>
<dbReference type="Gene3D" id="3.40.50.720">
    <property type="entry name" value="NAD(P)-binding Rossmann-like Domain"/>
    <property type="match status" value="1"/>
</dbReference>
<dbReference type="InterPro" id="IPR049900">
    <property type="entry name" value="PKS_mFAS_DH"/>
</dbReference>
<dbReference type="InterPro" id="IPR032821">
    <property type="entry name" value="PKS_assoc"/>
</dbReference>
<dbReference type="InterPro" id="IPR036291">
    <property type="entry name" value="NAD(P)-bd_dom_sf"/>
</dbReference>
<feature type="domain" description="Carrier" evidence="7">
    <location>
        <begin position="681"/>
        <end position="759"/>
    </location>
</feature>
<dbReference type="InterPro" id="IPR016036">
    <property type="entry name" value="Malonyl_transacylase_ACP-bd"/>
</dbReference>
<evidence type="ECO:0000259" key="9">
    <source>
        <dbReference type="PROSITE" id="PS52019"/>
    </source>
</evidence>
<dbReference type="Proteomes" id="UP000823521">
    <property type="component" value="Unassembled WGS sequence"/>
</dbReference>
<keyword evidence="1" id="KW-0596">Phosphopantetheine</keyword>
<dbReference type="CDD" id="cd00833">
    <property type="entry name" value="PKS"/>
    <property type="match status" value="1"/>
</dbReference>
<dbReference type="InterPro" id="IPR049551">
    <property type="entry name" value="PKS_DH_C"/>
</dbReference>
<evidence type="ECO:0000256" key="3">
    <source>
        <dbReference type="ARBA" id="ARBA00022679"/>
    </source>
</evidence>
<dbReference type="SMART" id="SM01294">
    <property type="entry name" value="PKS_PP_betabranch"/>
    <property type="match status" value="1"/>
</dbReference>
<dbReference type="Pfam" id="PF21089">
    <property type="entry name" value="PKS_DH_N"/>
    <property type="match status" value="1"/>
</dbReference>
<dbReference type="SMART" id="SM00822">
    <property type="entry name" value="PKS_KR"/>
    <property type="match status" value="1"/>
</dbReference>
<dbReference type="PROSITE" id="PS52004">
    <property type="entry name" value="KS3_2"/>
    <property type="match status" value="1"/>
</dbReference>
<gene>
    <name evidence="10" type="ORF">GSF22_18870</name>
</gene>